<dbReference type="OrthoDB" id="252722at2759"/>
<evidence type="ECO:0000256" key="4">
    <source>
        <dbReference type="PROSITE-ProRule" id="PRU00175"/>
    </source>
</evidence>
<feature type="compositionally biased region" description="Low complexity" evidence="5">
    <location>
        <begin position="192"/>
        <end position="208"/>
    </location>
</feature>
<dbReference type="Gene3D" id="3.30.40.10">
    <property type="entry name" value="Zinc/RING finger domain, C3HC4 (zinc finger)"/>
    <property type="match status" value="1"/>
</dbReference>
<dbReference type="PROSITE" id="PS50089">
    <property type="entry name" value="ZF_RING_2"/>
    <property type="match status" value="1"/>
</dbReference>
<keyword evidence="1" id="KW-0479">Metal-binding</keyword>
<feature type="compositionally biased region" description="Low complexity" evidence="5">
    <location>
        <begin position="158"/>
        <end position="167"/>
    </location>
</feature>
<proteinExistence type="predicted"/>
<evidence type="ECO:0000256" key="2">
    <source>
        <dbReference type="ARBA" id="ARBA00022771"/>
    </source>
</evidence>
<dbReference type="InterPro" id="IPR017907">
    <property type="entry name" value="Znf_RING_CS"/>
</dbReference>
<reference evidence="7" key="2">
    <citation type="submission" date="2022-06" db="UniProtKB">
        <authorList>
            <consortium name="EnsemblMetazoa"/>
        </authorList>
    </citation>
    <scope>IDENTIFICATION</scope>
    <source>
        <strain evidence="7">PS312</strain>
    </source>
</reference>
<keyword evidence="8" id="KW-1185">Reference proteome</keyword>
<dbReference type="EnsemblMetazoa" id="PPA46660.1">
    <property type="protein sequence ID" value="PPA46660.1"/>
    <property type="gene ID" value="WBGene00304439"/>
</dbReference>
<name>A0A8R1Z7X3_PRIPA</name>
<feature type="compositionally biased region" description="Polar residues" evidence="5">
    <location>
        <begin position="168"/>
        <end position="191"/>
    </location>
</feature>
<evidence type="ECO:0000256" key="3">
    <source>
        <dbReference type="ARBA" id="ARBA00022833"/>
    </source>
</evidence>
<dbReference type="PROSITE" id="PS00518">
    <property type="entry name" value="ZF_RING_1"/>
    <property type="match status" value="1"/>
</dbReference>
<dbReference type="GO" id="GO:0008270">
    <property type="term" value="F:zinc ion binding"/>
    <property type="evidence" value="ECO:0007669"/>
    <property type="project" value="UniProtKB-KW"/>
</dbReference>
<dbReference type="InterPro" id="IPR013083">
    <property type="entry name" value="Znf_RING/FYVE/PHD"/>
</dbReference>
<accession>A0A8R1Z7X3</accession>
<evidence type="ECO:0000259" key="6">
    <source>
        <dbReference type="PROSITE" id="PS50089"/>
    </source>
</evidence>
<dbReference type="InterPro" id="IPR001841">
    <property type="entry name" value="Znf_RING"/>
</dbReference>
<feature type="compositionally biased region" description="Basic and acidic residues" evidence="5">
    <location>
        <begin position="478"/>
        <end position="490"/>
    </location>
</feature>
<feature type="compositionally biased region" description="Pro residues" evidence="5">
    <location>
        <begin position="240"/>
        <end position="257"/>
    </location>
</feature>
<dbReference type="SUPFAM" id="SSF57850">
    <property type="entry name" value="RING/U-box"/>
    <property type="match status" value="1"/>
</dbReference>
<keyword evidence="2 4" id="KW-0863">Zinc-finger</keyword>
<evidence type="ECO:0000313" key="8">
    <source>
        <dbReference type="Proteomes" id="UP000005239"/>
    </source>
</evidence>
<feature type="region of interest" description="Disordered" evidence="5">
    <location>
        <begin position="158"/>
        <end position="216"/>
    </location>
</feature>
<feature type="domain" description="RING-type" evidence="6">
    <location>
        <begin position="14"/>
        <end position="60"/>
    </location>
</feature>
<feature type="region of interest" description="Disordered" evidence="5">
    <location>
        <begin position="467"/>
        <end position="490"/>
    </location>
</feature>
<reference evidence="8" key="1">
    <citation type="journal article" date="2008" name="Nat. Genet.">
        <title>The Pristionchus pacificus genome provides a unique perspective on nematode lifestyle and parasitism.</title>
        <authorList>
            <person name="Dieterich C."/>
            <person name="Clifton S.W."/>
            <person name="Schuster L.N."/>
            <person name="Chinwalla A."/>
            <person name="Delehaunty K."/>
            <person name="Dinkelacker I."/>
            <person name="Fulton L."/>
            <person name="Fulton R."/>
            <person name="Godfrey J."/>
            <person name="Minx P."/>
            <person name="Mitreva M."/>
            <person name="Roeseler W."/>
            <person name="Tian H."/>
            <person name="Witte H."/>
            <person name="Yang S.P."/>
            <person name="Wilson R.K."/>
            <person name="Sommer R.J."/>
        </authorList>
    </citation>
    <scope>NUCLEOTIDE SEQUENCE [LARGE SCALE GENOMIC DNA]</scope>
    <source>
        <strain evidence="8">PS312</strain>
    </source>
</reference>
<protein>
    <recommendedName>
        <fullName evidence="6">RING-type domain-containing protein</fullName>
    </recommendedName>
</protein>
<dbReference type="AlphaFoldDB" id="A0A8R1Z7X3"/>
<evidence type="ECO:0000256" key="1">
    <source>
        <dbReference type="ARBA" id="ARBA00022723"/>
    </source>
</evidence>
<gene>
    <name evidence="7" type="primary">WBGene00304439</name>
</gene>
<evidence type="ECO:0000313" key="7">
    <source>
        <dbReference type="EnsemblMetazoa" id="PPA46660.1"/>
    </source>
</evidence>
<evidence type="ECO:0000256" key="5">
    <source>
        <dbReference type="SAM" id="MobiDB-lite"/>
    </source>
</evidence>
<organism evidence="7 8">
    <name type="scientific">Pristionchus pacificus</name>
    <name type="common">Parasitic nematode worm</name>
    <dbReference type="NCBI Taxonomy" id="54126"/>
    <lineage>
        <taxon>Eukaryota</taxon>
        <taxon>Metazoa</taxon>
        <taxon>Ecdysozoa</taxon>
        <taxon>Nematoda</taxon>
        <taxon>Chromadorea</taxon>
        <taxon>Rhabditida</taxon>
        <taxon>Rhabditina</taxon>
        <taxon>Diplogasteromorpha</taxon>
        <taxon>Diplogasteroidea</taxon>
        <taxon>Neodiplogasteridae</taxon>
        <taxon>Pristionchus</taxon>
    </lineage>
</organism>
<feature type="region of interest" description="Disordered" evidence="5">
    <location>
        <begin position="231"/>
        <end position="281"/>
    </location>
</feature>
<dbReference type="Proteomes" id="UP000005239">
    <property type="component" value="Unassembled WGS sequence"/>
</dbReference>
<sequence length="587" mass="65016">MWCSDLFNELLPLCSGCQSPFDMRCCSPQVLPCSHTLCLACVTSDSKVRKSGKRRCLTCDKRYTSFHLNTALGETIERIRVRREALESQSRRCDECEKRAYLSWMRRCITCEIQLKEAQLTSVICMECCVDRHNGHALRVVTSDSYVLKEDKVGHSVSVCGSTTSSTQYRSTISDHSSMNSPRLQSNTRLHSTSSASSGFSSGGMTSSPDNIIDTRNGISHKMSMFFSRVTTRSGSLPPHQSPPSRKPSMMPPPFPQTPDHKRSLSSHQPPPPTVTLPVVPSPCVARGRRVSSFRPAMGTLSPYMTPSRAGVSSLKKSLDDLDDCLPKGDIMKEETSPFYEGQSMYGMSLLVGGSPSPSPISLSLIPHDQSNRPQSEVKIEQKRSSLPLTDGEYHRLSPYPLRRSPIPLQYSKPSMSNGGATVKVQSPLANMANMPRRDPRIRGGPSHLIDTLWGPQYENEQRLSFHSTISGGSSNGGERRSTVERKEERAEVKNDLPAATFFDKHIQNDKIAKAAAAATVSLDHINPQYMNVTRSCENLPSQLSNLDLNNNDGDGGMRRGPIRFPFRRAVFNNLSDHCCSYEYIGS</sequence>
<keyword evidence="3" id="KW-0862">Zinc</keyword>